<dbReference type="EMBL" id="JADQDN010000003">
    <property type="protein sequence ID" value="MBF9196107.1"/>
    <property type="molecule type" value="Genomic_DNA"/>
</dbReference>
<dbReference type="Proteomes" id="UP000611708">
    <property type="component" value="Unassembled WGS sequence"/>
</dbReference>
<dbReference type="Gene3D" id="3.10.450.40">
    <property type="match status" value="1"/>
</dbReference>
<gene>
    <name evidence="1" type="ORF">I2H36_08650</name>
</gene>
<sequence>MTAIPILVGSHQFPSKSAAARFASEILNRVVLGERITGEDEKVVRDLFYMHPDHAQKLGGYKISHFEVANQSEQHKTTRSFIVVRSDGHRDDFSLLRALGIKK</sequence>
<comment type="caution">
    <text evidence="1">The sequence shown here is derived from an EMBL/GenBank/DDBJ whole genome shotgun (WGS) entry which is preliminary data.</text>
</comment>
<accession>A0ABS0HRJ8</accession>
<proteinExistence type="predicted"/>
<keyword evidence="2" id="KW-1185">Reference proteome</keyword>
<dbReference type="RefSeq" id="WP_196263483.1">
    <property type="nucleotide sequence ID" value="NZ_JADQDN010000003.1"/>
</dbReference>
<reference evidence="1 2" key="1">
    <citation type="submission" date="2020-11" db="EMBL/GenBank/DDBJ databases">
        <authorList>
            <person name="Kim M.K."/>
        </authorList>
    </citation>
    <scope>NUCLEOTIDE SEQUENCE [LARGE SCALE GENOMIC DNA]</scope>
    <source>
        <strain evidence="1 2">BT290</strain>
    </source>
</reference>
<organism evidence="1 2">
    <name type="scientific">Microvirga terrestris</name>
    <dbReference type="NCBI Taxonomy" id="2791024"/>
    <lineage>
        <taxon>Bacteria</taxon>
        <taxon>Pseudomonadati</taxon>
        <taxon>Pseudomonadota</taxon>
        <taxon>Alphaproteobacteria</taxon>
        <taxon>Hyphomicrobiales</taxon>
        <taxon>Methylobacteriaceae</taxon>
        <taxon>Microvirga</taxon>
    </lineage>
</organism>
<dbReference type="InterPro" id="IPR044673">
    <property type="entry name" value="DCL-like"/>
</dbReference>
<dbReference type="PANTHER" id="PTHR33415">
    <property type="entry name" value="PROTEIN EMBRYO DEFECTIVE 514"/>
    <property type="match status" value="1"/>
</dbReference>
<evidence type="ECO:0000313" key="1">
    <source>
        <dbReference type="EMBL" id="MBF9196107.1"/>
    </source>
</evidence>
<protein>
    <submittedName>
        <fullName evidence="1">DUF3223 domain-containing protein</fullName>
    </submittedName>
</protein>
<evidence type="ECO:0000313" key="2">
    <source>
        <dbReference type="Proteomes" id="UP000611708"/>
    </source>
</evidence>
<name>A0ABS0HRJ8_9HYPH</name>
<dbReference type="Pfam" id="PF11523">
    <property type="entry name" value="DUF3223"/>
    <property type="match status" value="1"/>
</dbReference>
<dbReference type="PANTHER" id="PTHR33415:SF12">
    <property type="entry name" value="PROTEIN EMBRYO DEFECTIVE 514"/>
    <property type="match status" value="1"/>
</dbReference>